<keyword evidence="3" id="KW-0251">Elongation factor</keyword>
<dbReference type="InterPro" id="IPR050100">
    <property type="entry name" value="TRAFAC_GTPase_members"/>
</dbReference>
<dbReference type="Proteomes" id="UP000700334">
    <property type="component" value="Unassembled WGS sequence"/>
</dbReference>
<gene>
    <name evidence="3" type="ORF">J0S82_000907</name>
</gene>
<protein>
    <submittedName>
        <fullName evidence="3">Elongation factor 1-alpha 1</fullName>
    </submittedName>
</protein>
<dbReference type="PANTHER" id="PTHR23115">
    <property type="entry name" value="TRANSLATION FACTOR"/>
    <property type="match status" value="1"/>
</dbReference>
<feature type="non-terminal residue" evidence="3">
    <location>
        <position position="161"/>
    </location>
</feature>
<evidence type="ECO:0000313" key="4">
    <source>
        <dbReference type="Proteomes" id="UP000700334"/>
    </source>
</evidence>
<evidence type="ECO:0000256" key="2">
    <source>
        <dbReference type="ARBA" id="ARBA00023134"/>
    </source>
</evidence>
<name>A0A8J6DJC9_GALPY</name>
<dbReference type="AlphaFoldDB" id="A0A8J6DJC9"/>
<dbReference type="InterPro" id="IPR027417">
    <property type="entry name" value="P-loop_NTPase"/>
</dbReference>
<keyword evidence="3" id="KW-0648">Protein biosynthesis</keyword>
<evidence type="ECO:0000313" key="3">
    <source>
        <dbReference type="EMBL" id="KAG8511657.1"/>
    </source>
</evidence>
<dbReference type="Gene3D" id="3.40.50.300">
    <property type="entry name" value="P-loop containing nucleotide triphosphate hydrolases"/>
    <property type="match status" value="1"/>
</dbReference>
<proteinExistence type="predicted"/>
<keyword evidence="1" id="KW-0547">Nucleotide-binding</keyword>
<feature type="non-terminal residue" evidence="3">
    <location>
        <position position="1"/>
    </location>
</feature>
<dbReference type="EMBL" id="JAGFMF010011827">
    <property type="protein sequence ID" value="KAG8511657.1"/>
    <property type="molecule type" value="Genomic_DNA"/>
</dbReference>
<accession>A0A8J6DJC9</accession>
<dbReference type="GO" id="GO:0005525">
    <property type="term" value="F:GTP binding"/>
    <property type="evidence" value="ECO:0007669"/>
    <property type="project" value="UniProtKB-KW"/>
</dbReference>
<sequence>RLQIQKPTIEKFDEAGVGEVEVHVSKNEKTHEHTLCLHTGYETTLMKKFKKIMREVSTYIKKTEYIPDMITFISISGYSGDILEPSTNMPWFEGWKLLNVPLKDVLLGSVTGDSKNDPPMEASGFIALDKSIGAGYAPILDCHIVTAHKFAELKEKIDFPF</sequence>
<dbReference type="GO" id="GO:0003746">
    <property type="term" value="F:translation elongation factor activity"/>
    <property type="evidence" value="ECO:0007669"/>
    <property type="project" value="UniProtKB-KW"/>
</dbReference>
<comment type="caution">
    <text evidence="3">The sequence shown here is derived from an EMBL/GenBank/DDBJ whole genome shotgun (WGS) entry which is preliminary data.</text>
</comment>
<keyword evidence="2" id="KW-0342">GTP-binding</keyword>
<organism evidence="3 4">
    <name type="scientific">Galemys pyrenaicus</name>
    <name type="common">Iberian desman</name>
    <name type="synonym">Pyrenean desman</name>
    <dbReference type="NCBI Taxonomy" id="202257"/>
    <lineage>
        <taxon>Eukaryota</taxon>
        <taxon>Metazoa</taxon>
        <taxon>Chordata</taxon>
        <taxon>Craniata</taxon>
        <taxon>Vertebrata</taxon>
        <taxon>Euteleostomi</taxon>
        <taxon>Mammalia</taxon>
        <taxon>Eutheria</taxon>
        <taxon>Laurasiatheria</taxon>
        <taxon>Eulipotyphla</taxon>
        <taxon>Talpidae</taxon>
        <taxon>Galemys</taxon>
    </lineage>
</organism>
<keyword evidence="4" id="KW-1185">Reference proteome</keyword>
<reference evidence="3" key="1">
    <citation type="journal article" date="2021" name="Evol. Appl.">
        <title>The genome of the Pyrenean desman and the effects of bottlenecks and inbreeding on the genomic landscape of an endangered species.</title>
        <authorList>
            <person name="Escoda L."/>
            <person name="Castresana J."/>
        </authorList>
    </citation>
    <scope>NUCLEOTIDE SEQUENCE</scope>
    <source>
        <strain evidence="3">IBE-C5619</strain>
    </source>
</reference>
<evidence type="ECO:0000256" key="1">
    <source>
        <dbReference type="ARBA" id="ARBA00022741"/>
    </source>
</evidence>